<feature type="domain" description="Nudix hydrolase" evidence="3">
    <location>
        <begin position="8"/>
        <end position="143"/>
    </location>
</feature>
<name>A0A2N2DXW4_9BACT</name>
<dbReference type="PANTHER" id="PTHR43046">
    <property type="entry name" value="GDP-MANNOSE MANNOSYL HYDROLASE"/>
    <property type="match status" value="1"/>
</dbReference>
<dbReference type="PROSITE" id="PS00893">
    <property type="entry name" value="NUDIX_BOX"/>
    <property type="match status" value="1"/>
</dbReference>
<dbReference type="PROSITE" id="PS51462">
    <property type="entry name" value="NUDIX"/>
    <property type="match status" value="1"/>
</dbReference>
<proteinExistence type="predicted"/>
<dbReference type="InterPro" id="IPR000086">
    <property type="entry name" value="NUDIX_hydrolase_dom"/>
</dbReference>
<accession>A0A2N2DXW4</accession>
<dbReference type="PANTHER" id="PTHR43046:SF14">
    <property type="entry name" value="MUTT_NUDIX FAMILY PROTEIN"/>
    <property type="match status" value="1"/>
</dbReference>
<dbReference type="Proteomes" id="UP000233325">
    <property type="component" value="Unassembled WGS sequence"/>
</dbReference>
<evidence type="ECO:0000259" key="3">
    <source>
        <dbReference type="PROSITE" id="PS51462"/>
    </source>
</evidence>
<evidence type="ECO:0000256" key="1">
    <source>
        <dbReference type="ARBA" id="ARBA00001946"/>
    </source>
</evidence>
<protein>
    <submittedName>
        <fullName evidence="4">NUDIX hydrolase</fullName>
    </submittedName>
</protein>
<evidence type="ECO:0000313" key="5">
    <source>
        <dbReference type="Proteomes" id="UP000233325"/>
    </source>
</evidence>
<dbReference type="GO" id="GO:0016787">
    <property type="term" value="F:hydrolase activity"/>
    <property type="evidence" value="ECO:0007669"/>
    <property type="project" value="UniProtKB-KW"/>
</dbReference>
<comment type="caution">
    <text evidence="4">The sequence shown here is derived from an EMBL/GenBank/DDBJ whole genome shotgun (WGS) entry which is preliminary data.</text>
</comment>
<keyword evidence="2 4" id="KW-0378">Hydrolase</keyword>
<reference evidence="4 5" key="1">
    <citation type="journal article" date="2017" name="ISME J.">
        <title>Potential for microbial H2 and metal transformations associated with novel bacteria and archaea in deep terrestrial subsurface sediments.</title>
        <authorList>
            <person name="Hernsdorf A.W."/>
            <person name="Amano Y."/>
            <person name="Miyakawa K."/>
            <person name="Ise K."/>
            <person name="Suzuki Y."/>
            <person name="Anantharaman K."/>
            <person name="Probst A."/>
            <person name="Burstein D."/>
            <person name="Thomas B.C."/>
            <person name="Banfield J.F."/>
        </authorList>
    </citation>
    <scope>NUCLEOTIDE SEQUENCE [LARGE SCALE GENOMIC DNA]</scope>
    <source>
        <strain evidence="4">HGW-Falkowbacteria-2</strain>
    </source>
</reference>
<dbReference type="InterPro" id="IPR020084">
    <property type="entry name" value="NUDIX_hydrolase_CS"/>
</dbReference>
<organism evidence="4 5">
    <name type="scientific">Candidatus Falkowbacteria bacterium HGW-Falkowbacteria-2</name>
    <dbReference type="NCBI Taxonomy" id="2013769"/>
    <lineage>
        <taxon>Bacteria</taxon>
        <taxon>Candidatus Falkowiibacteriota</taxon>
    </lineage>
</organism>
<evidence type="ECO:0000313" key="4">
    <source>
        <dbReference type="EMBL" id="PKM87291.1"/>
    </source>
</evidence>
<dbReference type="AlphaFoldDB" id="A0A2N2DXW4"/>
<gene>
    <name evidence="4" type="ORF">CVU83_03190</name>
</gene>
<comment type="cofactor">
    <cofactor evidence="1">
        <name>Mg(2+)</name>
        <dbReference type="ChEBI" id="CHEBI:18420"/>
    </cofactor>
</comment>
<dbReference type="CDD" id="cd04688">
    <property type="entry name" value="NUDIX_Hydrolase"/>
    <property type="match status" value="1"/>
</dbReference>
<evidence type="ECO:0000256" key="2">
    <source>
        <dbReference type="ARBA" id="ARBA00022801"/>
    </source>
</evidence>
<dbReference type="Gene3D" id="3.90.79.10">
    <property type="entry name" value="Nucleoside Triphosphate Pyrophosphohydrolase"/>
    <property type="match status" value="1"/>
</dbReference>
<dbReference type="Pfam" id="PF00293">
    <property type="entry name" value="NUDIX"/>
    <property type="match status" value="1"/>
</dbReference>
<sequence length="143" mass="16349">MLMINKEDGIRGLAIAFIRKEGKILLSPGFDKSKNEHFYRPIGGGINFGETSQEALKREFKEEIDADITDCQLITVIENIFTYEEKPWHELCFIYEAKFADENLYQTEKFKILDSADGEAIWVDTGDLKSAIVYPAGIINYLD</sequence>
<dbReference type="SUPFAM" id="SSF55811">
    <property type="entry name" value="Nudix"/>
    <property type="match status" value="1"/>
</dbReference>
<dbReference type="InterPro" id="IPR015797">
    <property type="entry name" value="NUDIX_hydrolase-like_dom_sf"/>
</dbReference>
<dbReference type="EMBL" id="PHAH01000049">
    <property type="protein sequence ID" value="PKM87291.1"/>
    <property type="molecule type" value="Genomic_DNA"/>
</dbReference>